<dbReference type="AlphaFoldDB" id="A0A254TPG4"/>
<name>A0A254TPG4_9BURK</name>
<comment type="caution">
    <text evidence="1">The sequence shown here is derived from an EMBL/GenBank/DDBJ whole genome shotgun (WGS) entry which is preliminary data.</text>
</comment>
<dbReference type="EMBL" id="LSTO01000001">
    <property type="protein sequence ID" value="OWW21608.1"/>
    <property type="molecule type" value="Genomic_DNA"/>
</dbReference>
<sequence>MFIVRQLVFISCDATMPCPDCQALEGANVSVSPHANLLLHSDAGINFGATASGHVEYYVCNTCGTTWERIRARSEKDAEWRHAAKPLG</sequence>
<evidence type="ECO:0000313" key="1">
    <source>
        <dbReference type="EMBL" id="OWW21608.1"/>
    </source>
</evidence>
<proteinExistence type="predicted"/>
<evidence type="ECO:0000313" key="2">
    <source>
        <dbReference type="Proteomes" id="UP000197535"/>
    </source>
</evidence>
<protein>
    <submittedName>
        <fullName evidence="1">Uncharacterized protein</fullName>
    </submittedName>
</protein>
<accession>A0A254TPG4</accession>
<gene>
    <name evidence="1" type="ORF">AYR66_21075</name>
</gene>
<keyword evidence="2" id="KW-1185">Reference proteome</keyword>
<reference evidence="1 2" key="1">
    <citation type="submission" date="2016-02" db="EMBL/GenBank/DDBJ databases">
        <authorList>
            <person name="Wen L."/>
            <person name="He K."/>
            <person name="Yang H."/>
        </authorList>
    </citation>
    <scope>NUCLEOTIDE SEQUENCE [LARGE SCALE GENOMIC DNA]</scope>
    <source>
        <strain evidence="1 2">TSA40</strain>
    </source>
</reference>
<organism evidence="1 2">
    <name type="scientific">Noviherbaspirillum denitrificans</name>
    <dbReference type="NCBI Taxonomy" id="1968433"/>
    <lineage>
        <taxon>Bacteria</taxon>
        <taxon>Pseudomonadati</taxon>
        <taxon>Pseudomonadota</taxon>
        <taxon>Betaproteobacteria</taxon>
        <taxon>Burkholderiales</taxon>
        <taxon>Oxalobacteraceae</taxon>
        <taxon>Noviherbaspirillum</taxon>
    </lineage>
</organism>
<dbReference type="Proteomes" id="UP000197535">
    <property type="component" value="Unassembled WGS sequence"/>
</dbReference>